<organism evidence="10 11">
    <name type="scientific">Chryseosolibacter indicus</name>
    <dbReference type="NCBI Taxonomy" id="2782351"/>
    <lineage>
        <taxon>Bacteria</taxon>
        <taxon>Pseudomonadati</taxon>
        <taxon>Bacteroidota</taxon>
        <taxon>Cytophagia</taxon>
        <taxon>Cytophagales</taxon>
        <taxon>Chryseotaleaceae</taxon>
        <taxon>Chryseosolibacter</taxon>
    </lineage>
</organism>
<dbReference type="Pfam" id="PF01171">
    <property type="entry name" value="ATP_bind_3"/>
    <property type="match status" value="1"/>
</dbReference>
<comment type="domain">
    <text evidence="8">The N-terminal region contains the highly conserved SGGXDS motif, predicted to be a P-loop motif involved in ATP binding.</text>
</comment>
<accession>A0ABS5VL81</accession>
<keyword evidence="11" id="KW-1185">Reference proteome</keyword>
<evidence type="ECO:0000259" key="9">
    <source>
        <dbReference type="SMART" id="SM00977"/>
    </source>
</evidence>
<dbReference type="EMBL" id="JAHESD010000004">
    <property type="protein sequence ID" value="MBT1702197.1"/>
    <property type="molecule type" value="Genomic_DNA"/>
</dbReference>
<keyword evidence="3 8" id="KW-0436">Ligase</keyword>
<name>A0ABS5VL81_9BACT</name>
<keyword evidence="2 8" id="KW-0963">Cytoplasm</keyword>
<dbReference type="RefSeq" id="WP_254151967.1">
    <property type="nucleotide sequence ID" value="NZ_JAHESD010000004.1"/>
</dbReference>
<sequence length="440" mass="49758">MIQQFLNHIQHHNLCKTSDKILLAVSGGLDSMVMLHLFHQQGFNIAVAHCNFQLRGEESAGDQEFASQVCSALNIPLFTKVFDTAAIASEKKQSIQVVARELRYAFFQQVLKENNFFAIATAHHLNDVLETVLLNITRGTGIDGLAGIPVKTQNIIRPMLFASRDNLKAYAKKNNLLWREDSSNQKDDYQRNFIRHHVVPLLKKVNPALEETFKDTHERIVSAQALAKKQLESIQNDIFLKSGNRIAIDKRKLSGVGSSEVVLWELLKDYGFNYTQCKDLATCETSGKRFWSADYRITVDRDSFLLDRHADAVKEEIIVNAQSTSVYRAGDTLVLKQIDFADFTLIKNAAIAQLDAEKVTFPLVWRPWKPGDALIPLGMENSKKISDLLIDSKIALPDKEKITVIESRGEIVWVVGMRIHDRFKVTGTTKRVLLLKVETI</sequence>
<proteinExistence type="inferred from homology"/>
<dbReference type="InterPro" id="IPR012796">
    <property type="entry name" value="Lysidine-tRNA-synth_C"/>
</dbReference>
<evidence type="ECO:0000256" key="3">
    <source>
        <dbReference type="ARBA" id="ARBA00022598"/>
    </source>
</evidence>
<comment type="similarity">
    <text evidence="8">Belongs to the tRNA(Ile)-lysidine synthase family.</text>
</comment>
<dbReference type="PANTHER" id="PTHR43033">
    <property type="entry name" value="TRNA(ILE)-LYSIDINE SYNTHASE-RELATED"/>
    <property type="match status" value="1"/>
</dbReference>
<evidence type="ECO:0000313" key="10">
    <source>
        <dbReference type="EMBL" id="MBT1702197.1"/>
    </source>
</evidence>
<dbReference type="InterPro" id="IPR011063">
    <property type="entry name" value="TilS/TtcA_N"/>
</dbReference>
<evidence type="ECO:0000256" key="4">
    <source>
        <dbReference type="ARBA" id="ARBA00022694"/>
    </source>
</evidence>
<evidence type="ECO:0000256" key="8">
    <source>
        <dbReference type="HAMAP-Rule" id="MF_01161"/>
    </source>
</evidence>
<dbReference type="SUPFAM" id="SSF52402">
    <property type="entry name" value="Adenine nucleotide alpha hydrolases-like"/>
    <property type="match status" value="1"/>
</dbReference>
<evidence type="ECO:0000256" key="1">
    <source>
        <dbReference type="ARBA" id="ARBA00004496"/>
    </source>
</evidence>
<dbReference type="CDD" id="cd01992">
    <property type="entry name" value="TilS_N"/>
    <property type="match status" value="1"/>
</dbReference>
<evidence type="ECO:0000256" key="6">
    <source>
        <dbReference type="ARBA" id="ARBA00022840"/>
    </source>
</evidence>
<keyword evidence="4 8" id="KW-0819">tRNA processing</keyword>
<evidence type="ECO:0000313" key="11">
    <source>
        <dbReference type="Proteomes" id="UP000772618"/>
    </source>
</evidence>
<protein>
    <recommendedName>
        <fullName evidence="8">tRNA(Ile)-lysidine synthase</fullName>
        <ecNumber evidence="8">6.3.4.19</ecNumber>
    </recommendedName>
    <alternativeName>
        <fullName evidence="8">tRNA(Ile)-2-lysyl-cytidine synthase</fullName>
    </alternativeName>
    <alternativeName>
        <fullName evidence="8">tRNA(Ile)-lysidine synthetase</fullName>
    </alternativeName>
</protein>
<comment type="catalytic activity">
    <reaction evidence="7 8">
        <text>cytidine(34) in tRNA(Ile2) + L-lysine + ATP = lysidine(34) in tRNA(Ile2) + AMP + diphosphate + H(+)</text>
        <dbReference type="Rhea" id="RHEA:43744"/>
        <dbReference type="Rhea" id="RHEA-COMP:10625"/>
        <dbReference type="Rhea" id="RHEA-COMP:10670"/>
        <dbReference type="ChEBI" id="CHEBI:15378"/>
        <dbReference type="ChEBI" id="CHEBI:30616"/>
        <dbReference type="ChEBI" id="CHEBI:32551"/>
        <dbReference type="ChEBI" id="CHEBI:33019"/>
        <dbReference type="ChEBI" id="CHEBI:82748"/>
        <dbReference type="ChEBI" id="CHEBI:83665"/>
        <dbReference type="ChEBI" id="CHEBI:456215"/>
        <dbReference type="EC" id="6.3.4.19"/>
    </reaction>
</comment>
<evidence type="ECO:0000256" key="7">
    <source>
        <dbReference type="ARBA" id="ARBA00048539"/>
    </source>
</evidence>
<dbReference type="SMART" id="SM00977">
    <property type="entry name" value="TilS_C"/>
    <property type="match status" value="1"/>
</dbReference>
<dbReference type="NCBIfam" id="TIGR02432">
    <property type="entry name" value="lysidine_TilS_N"/>
    <property type="match status" value="1"/>
</dbReference>
<dbReference type="Proteomes" id="UP000772618">
    <property type="component" value="Unassembled WGS sequence"/>
</dbReference>
<dbReference type="Gene3D" id="3.40.50.620">
    <property type="entry name" value="HUPs"/>
    <property type="match status" value="1"/>
</dbReference>
<keyword evidence="5 8" id="KW-0547">Nucleotide-binding</keyword>
<dbReference type="GO" id="GO:0032267">
    <property type="term" value="F:tRNA(Ile)-lysidine synthase activity"/>
    <property type="evidence" value="ECO:0007669"/>
    <property type="project" value="UniProtKB-EC"/>
</dbReference>
<dbReference type="NCBIfam" id="TIGR02433">
    <property type="entry name" value="lysidine_TilS_C"/>
    <property type="match status" value="1"/>
</dbReference>
<comment type="function">
    <text evidence="8">Ligates lysine onto the cytidine present at position 34 of the AUA codon-specific tRNA(Ile) that contains the anticodon CAU, in an ATP-dependent manner. Cytidine is converted to lysidine, thus changing the amino acid specificity of the tRNA from methionine to isoleucine.</text>
</comment>
<comment type="subcellular location">
    <subcellularLocation>
        <location evidence="1 8">Cytoplasm</location>
    </subcellularLocation>
</comment>
<evidence type="ECO:0000256" key="5">
    <source>
        <dbReference type="ARBA" id="ARBA00022741"/>
    </source>
</evidence>
<feature type="binding site" evidence="8">
    <location>
        <begin position="26"/>
        <end position="31"/>
    </location>
    <ligand>
        <name>ATP</name>
        <dbReference type="ChEBI" id="CHEBI:30616"/>
    </ligand>
</feature>
<keyword evidence="6 8" id="KW-0067">ATP-binding</keyword>
<dbReference type="InterPro" id="IPR012795">
    <property type="entry name" value="tRNA_Ile_lys_synt_N"/>
</dbReference>
<dbReference type="InterPro" id="IPR014729">
    <property type="entry name" value="Rossmann-like_a/b/a_fold"/>
</dbReference>
<dbReference type="HAMAP" id="MF_01161">
    <property type="entry name" value="tRNA_Ile_lys_synt"/>
    <property type="match status" value="1"/>
</dbReference>
<dbReference type="PANTHER" id="PTHR43033:SF1">
    <property type="entry name" value="TRNA(ILE)-LYSIDINE SYNTHASE-RELATED"/>
    <property type="match status" value="1"/>
</dbReference>
<dbReference type="EC" id="6.3.4.19" evidence="8"/>
<dbReference type="Pfam" id="PF11734">
    <property type="entry name" value="TilS_C"/>
    <property type="match status" value="1"/>
</dbReference>
<dbReference type="SUPFAM" id="SSF56037">
    <property type="entry name" value="PheT/TilS domain"/>
    <property type="match status" value="1"/>
</dbReference>
<feature type="domain" description="Lysidine-tRNA(Ile) synthetase C-terminal" evidence="9">
    <location>
        <begin position="363"/>
        <end position="435"/>
    </location>
</feature>
<reference evidence="10 11" key="1">
    <citation type="submission" date="2021-05" db="EMBL/GenBank/DDBJ databases">
        <title>A Polyphasic approach of four new species of the genus Ohtaekwangia: Ohtaekwangia histidinii sp. nov., Ohtaekwangia cretensis sp. nov., Ohtaekwangia indiensis sp. nov., Ohtaekwangia reichenbachii sp. nov. from diverse environment.</title>
        <authorList>
            <person name="Octaviana S."/>
        </authorList>
    </citation>
    <scope>NUCLEOTIDE SEQUENCE [LARGE SCALE GENOMIC DNA]</scope>
    <source>
        <strain evidence="10 11">PWU20</strain>
    </source>
</reference>
<dbReference type="InterPro" id="IPR012094">
    <property type="entry name" value="tRNA_Ile_lys_synt"/>
</dbReference>
<comment type="caution">
    <text evidence="10">The sequence shown here is derived from an EMBL/GenBank/DDBJ whole genome shotgun (WGS) entry which is preliminary data.</text>
</comment>
<evidence type="ECO:0000256" key="2">
    <source>
        <dbReference type="ARBA" id="ARBA00022490"/>
    </source>
</evidence>
<gene>
    <name evidence="8 10" type="primary">tilS</name>
    <name evidence="10" type="ORF">KK060_02845</name>
</gene>